<feature type="coiled-coil region" evidence="1">
    <location>
        <begin position="167"/>
        <end position="204"/>
    </location>
</feature>
<protein>
    <recommendedName>
        <fullName evidence="3">M23ase beta-sheet core domain-containing protein</fullName>
    </recommendedName>
</protein>
<dbReference type="GO" id="GO:0004222">
    <property type="term" value="F:metalloendopeptidase activity"/>
    <property type="evidence" value="ECO:0007669"/>
    <property type="project" value="TreeGrafter"/>
</dbReference>
<dbReference type="PATRIC" id="fig|1121865.3.peg.2330"/>
<keyword evidence="1" id="KW-0175">Coiled coil</keyword>
<organism evidence="4 5">
    <name type="scientific">Enterococcus columbae DSM 7374 = ATCC 51263</name>
    <dbReference type="NCBI Taxonomy" id="1121865"/>
    <lineage>
        <taxon>Bacteria</taxon>
        <taxon>Bacillati</taxon>
        <taxon>Bacillota</taxon>
        <taxon>Bacilli</taxon>
        <taxon>Lactobacillales</taxon>
        <taxon>Enterococcaceae</taxon>
        <taxon>Enterococcus</taxon>
    </lineage>
</organism>
<feature type="coiled-coil region" evidence="1">
    <location>
        <begin position="32"/>
        <end position="101"/>
    </location>
</feature>
<dbReference type="eggNOG" id="COG4942">
    <property type="taxonomic scope" value="Bacteria"/>
</dbReference>
<dbReference type="Pfam" id="PF01551">
    <property type="entry name" value="Peptidase_M23"/>
    <property type="match status" value="1"/>
</dbReference>
<evidence type="ECO:0000259" key="3">
    <source>
        <dbReference type="Pfam" id="PF01551"/>
    </source>
</evidence>
<reference evidence="4 5" key="1">
    <citation type="submission" date="2013-03" db="EMBL/GenBank/DDBJ databases">
        <title>The Genome Sequence of Enterococcus columbae ATCC_51263 (PacBio/Illumina hybrid assembly).</title>
        <authorList>
            <consortium name="The Broad Institute Genomics Platform"/>
            <consortium name="The Broad Institute Genome Sequencing Center for Infectious Disease"/>
            <person name="Earl A."/>
            <person name="Russ C."/>
            <person name="Gilmore M."/>
            <person name="Surin D."/>
            <person name="Walker B."/>
            <person name="Young S."/>
            <person name="Zeng Q."/>
            <person name="Gargeya S."/>
            <person name="Fitzgerald M."/>
            <person name="Haas B."/>
            <person name="Abouelleil A."/>
            <person name="Allen A.W."/>
            <person name="Alvarado L."/>
            <person name="Arachchi H.M."/>
            <person name="Berlin A.M."/>
            <person name="Chapman S.B."/>
            <person name="Gainer-Dewar J."/>
            <person name="Goldberg J."/>
            <person name="Griggs A."/>
            <person name="Gujja S."/>
            <person name="Hansen M."/>
            <person name="Howarth C."/>
            <person name="Imamovic A."/>
            <person name="Ireland A."/>
            <person name="Larimer J."/>
            <person name="McCowan C."/>
            <person name="Murphy C."/>
            <person name="Pearson M."/>
            <person name="Poon T.W."/>
            <person name="Priest M."/>
            <person name="Roberts A."/>
            <person name="Saif S."/>
            <person name="Shea T."/>
            <person name="Sisk P."/>
            <person name="Sykes S."/>
            <person name="Wortman J."/>
            <person name="Nusbaum C."/>
            <person name="Birren B."/>
        </authorList>
    </citation>
    <scope>NUCLEOTIDE SEQUENCE [LARGE SCALE GENOMIC DNA]</scope>
    <source>
        <strain evidence="4 5">ATCC 51263</strain>
    </source>
</reference>
<keyword evidence="2" id="KW-0732">Signal</keyword>
<dbReference type="InterPro" id="IPR011055">
    <property type="entry name" value="Dup_hybrid_motif"/>
</dbReference>
<name>S1NSE0_9ENTE</name>
<dbReference type="PANTHER" id="PTHR21666:SF270">
    <property type="entry name" value="MUREIN HYDROLASE ACTIVATOR ENVC"/>
    <property type="match status" value="1"/>
</dbReference>
<dbReference type="OrthoDB" id="9805070at2"/>
<evidence type="ECO:0000256" key="2">
    <source>
        <dbReference type="SAM" id="SignalP"/>
    </source>
</evidence>
<dbReference type="STRING" id="1121865.OMW_02395"/>
<proteinExistence type="predicted"/>
<dbReference type="InterPro" id="IPR016047">
    <property type="entry name" value="M23ase_b-sheet_dom"/>
</dbReference>
<dbReference type="PANTHER" id="PTHR21666">
    <property type="entry name" value="PEPTIDASE-RELATED"/>
    <property type="match status" value="1"/>
</dbReference>
<evidence type="ECO:0000256" key="1">
    <source>
        <dbReference type="SAM" id="Coils"/>
    </source>
</evidence>
<dbReference type="Gene3D" id="2.70.70.10">
    <property type="entry name" value="Glucose Permease (Domain IIA)"/>
    <property type="match status" value="1"/>
</dbReference>
<dbReference type="RefSeq" id="WP_016184476.1">
    <property type="nucleotide sequence ID" value="NZ_JXKI01000008.1"/>
</dbReference>
<keyword evidence="5" id="KW-1185">Reference proteome</keyword>
<dbReference type="EMBL" id="ASWJ01000007">
    <property type="protein sequence ID" value="EOW83804.1"/>
    <property type="molecule type" value="Genomic_DNA"/>
</dbReference>
<accession>S1NSE0</accession>
<feature type="domain" description="M23ase beta-sheet core" evidence="3">
    <location>
        <begin position="233"/>
        <end position="321"/>
    </location>
</feature>
<feature type="signal peptide" evidence="2">
    <location>
        <begin position="1"/>
        <end position="25"/>
    </location>
</feature>
<dbReference type="InterPro" id="IPR050570">
    <property type="entry name" value="Cell_wall_metabolism_enzyme"/>
</dbReference>
<dbReference type="Proteomes" id="UP000014113">
    <property type="component" value="Unassembled WGS sequence"/>
</dbReference>
<sequence>MKYKQLLASLLIGGAILTAGVNVHASSIDDQIKQNQTQLTQVKQQEQSLTAQLQAVMNKITENKTKEENFSKALLKEKLDYQALKDRISALTKRYEKKKQSIEAISNPTTYLAETNKIIDLKDQINNLKAILPKYEPQIASFEVSVAYYQQQRLASENQRNQLATQLQQVSQQDASLQSTLQKLDQQKAEAEKQQAKQAQTQATGFASPLATNLVVSSGFGQREDPNGVSGTQHDGIDLVGQLDQSVFAARDGKVVMTGTDKSAGNYIIIQHDNGFYSYYLHLNHILVKTNDSVLVGQEIGKMGTTGNSTGVHLHFGLAHTANWKEFVDPAPYLKIS</sequence>
<dbReference type="SUPFAM" id="SSF51261">
    <property type="entry name" value="Duplicated hybrid motif"/>
    <property type="match status" value="1"/>
</dbReference>
<gene>
    <name evidence="4" type="ORF">I568_01606</name>
</gene>
<dbReference type="Gene3D" id="1.10.287.1490">
    <property type="match status" value="1"/>
</dbReference>
<evidence type="ECO:0000313" key="5">
    <source>
        <dbReference type="Proteomes" id="UP000014113"/>
    </source>
</evidence>
<dbReference type="CDD" id="cd12797">
    <property type="entry name" value="M23_peptidase"/>
    <property type="match status" value="1"/>
</dbReference>
<comment type="caution">
    <text evidence="4">The sequence shown here is derived from an EMBL/GenBank/DDBJ whole genome shotgun (WGS) entry which is preliminary data.</text>
</comment>
<dbReference type="AlphaFoldDB" id="S1NSE0"/>
<feature type="chain" id="PRO_5030177109" description="M23ase beta-sheet core domain-containing protein" evidence="2">
    <location>
        <begin position="26"/>
        <end position="337"/>
    </location>
</feature>
<evidence type="ECO:0000313" key="4">
    <source>
        <dbReference type="EMBL" id="EOW83804.1"/>
    </source>
</evidence>